<sequence>MTRGGSAAGARRPLFVHDGSSYTRDARGAHRAGIDGTIRPVRRAPLHSPDFPPAG</sequence>
<dbReference type="AlphaFoldDB" id="A0A0E1W8M4"/>
<organism evidence="2">
    <name type="scientific">Burkholderia pseudomallei 1710a</name>
    <dbReference type="NCBI Taxonomy" id="320371"/>
    <lineage>
        <taxon>Bacteria</taxon>
        <taxon>Pseudomonadati</taxon>
        <taxon>Pseudomonadota</taxon>
        <taxon>Betaproteobacteria</taxon>
        <taxon>Burkholderiales</taxon>
        <taxon>Burkholderiaceae</taxon>
        <taxon>Burkholderia</taxon>
        <taxon>pseudomallei group</taxon>
    </lineage>
</organism>
<reference evidence="2" key="1">
    <citation type="submission" date="2009-05" db="EMBL/GenBank/DDBJ databases">
        <authorList>
            <person name="Harkins D.M."/>
            <person name="DeShazer D."/>
            <person name="Woods D.E."/>
            <person name="Brinkac L.M."/>
            <person name="Brown K.A."/>
            <person name="Hung G.C."/>
            <person name="Tuanyok A."/>
            <person name="Zhang B."/>
            <person name="Nierman W.C."/>
        </authorList>
    </citation>
    <scope>NUCLEOTIDE SEQUENCE [LARGE SCALE GENOMIC DNA]</scope>
    <source>
        <strain evidence="2">1710a</strain>
    </source>
</reference>
<dbReference type="EMBL" id="CM000833">
    <property type="protein sequence ID" value="EET05877.1"/>
    <property type="molecule type" value="Genomic_DNA"/>
</dbReference>
<gene>
    <name evidence="2" type="ORF">BURPS1710A_A1824</name>
</gene>
<name>A0A0E1W8M4_BURPE</name>
<protein>
    <submittedName>
        <fullName evidence="2">Uncharacterized protein</fullName>
    </submittedName>
</protein>
<proteinExistence type="predicted"/>
<feature type="region of interest" description="Disordered" evidence="1">
    <location>
        <begin position="1"/>
        <end position="55"/>
    </location>
</feature>
<evidence type="ECO:0000313" key="2">
    <source>
        <dbReference type="EMBL" id="EET05877.1"/>
    </source>
</evidence>
<accession>A0A0E1W8M4</accession>
<dbReference type="HOGENOM" id="CLU_3023164_0_0_4"/>
<dbReference type="Proteomes" id="UP000001812">
    <property type="component" value="Chromosome II"/>
</dbReference>
<evidence type="ECO:0000256" key="1">
    <source>
        <dbReference type="SAM" id="MobiDB-lite"/>
    </source>
</evidence>